<dbReference type="AlphaFoldDB" id="A0A918J786"/>
<protein>
    <submittedName>
        <fullName evidence="1">Uncharacterized protein</fullName>
    </submittedName>
</protein>
<keyword evidence="2" id="KW-1185">Reference proteome</keyword>
<accession>A0A918J786</accession>
<evidence type="ECO:0000313" key="1">
    <source>
        <dbReference type="EMBL" id="GGW49768.1"/>
    </source>
</evidence>
<proteinExistence type="predicted"/>
<dbReference type="RefSeq" id="WP_026814735.1">
    <property type="nucleotide sequence ID" value="NZ_BMWP01000041.1"/>
</dbReference>
<reference evidence="1" key="2">
    <citation type="submission" date="2020-09" db="EMBL/GenBank/DDBJ databases">
        <authorList>
            <person name="Sun Q."/>
            <person name="Kim S."/>
        </authorList>
    </citation>
    <scope>NUCLEOTIDE SEQUENCE</scope>
    <source>
        <strain evidence="1">KCTC 12113</strain>
    </source>
</reference>
<dbReference type="Proteomes" id="UP000634668">
    <property type="component" value="Unassembled WGS sequence"/>
</dbReference>
<dbReference type="EMBL" id="BMWP01000041">
    <property type="protein sequence ID" value="GGW49768.1"/>
    <property type="molecule type" value="Genomic_DNA"/>
</dbReference>
<evidence type="ECO:0000313" key="2">
    <source>
        <dbReference type="Proteomes" id="UP000634668"/>
    </source>
</evidence>
<name>A0A918J786_9FLAO</name>
<sequence length="164" mass="19169">MGKFLVLVMVFLFALSCKQGQKNETFVEKQEVFFSVDSLPRPIAVNAKAAEILKDWQAFGDMEITFESLYRVANREDLSLVIEDLIEKQKQLEVSDYPDMFNKPQIKSRQKVFQTFILKTKGNLEYRVDTKKSTEEMIRAYNAYRNQFNVLVNSELDTTLIFNE</sequence>
<dbReference type="PROSITE" id="PS51257">
    <property type="entry name" value="PROKAR_LIPOPROTEIN"/>
    <property type="match status" value="1"/>
</dbReference>
<gene>
    <name evidence="1" type="ORF">GCM10007383_37080</name>
</gene>
<reference evidence="1" key="1">
    <citation type="journal article" date="2014" name="Int. J. Syst. Evol. Microbiol.">
        <title>Complete genome sequence of Corynebacterium casei LMG S-19264T (=DSM 44701T), isolated from a smear-ripened cheese.</title>
        <authorList>
            <consortium name="US DOE Joint Genome Institute (JGI-PGF)"/>
            <person name="Walter F."/>
            <person name="Albersmeier A."/>
            <person name="Kalinowski J."/>
            <person name="Ruckert C."/>
        </authorList>
    </citation>
    <scope>NUCLEOTIDE SEQUENCE</scope>
    <source>
        <strain evidence="1">KCTC 12113</strain>
    </source>
</reference>
<organism evidence="1 2">
    <name type="scientific">Arenibacter certesii</name>
    <dbReference type="NCBI Taxonomy" id="228955"/>
    <lineage>
        <taxon>Bacteria</taxon>
        <taxon>Pseudomonadati</taxon>
        <taxon>Bacteroidota</taxon>
        <taxon>Flavobacteriia</taxon>
        <taxon>Flavobacteriales</taxon>
        <taxon>Flavobacteriaceae</taxon>
        <taxon>Arenibacter</taxon>
    </lineage>
</organism>
<comment type="caution">
    <text evidence="1">The sequence shown here is derived from an EMBL/GenBank/DDBJ whole genome shotgun (WGS) entry which is preliminary data.</text>
</comment>